<evidence type="ECO:0000256" key="3">
    <source>
        <dbReference type="ARBA" id="ARBA00022989"/>
    </source>
</evidence>
<dbReference type="InterPro" id="IPR007271">
    <property type="entry name" value="Nuc_sug_transpt"/>
</dbReference>
<dbReference type="GO" id="GO:0000139">
    <property type="term" value="C:Golgi membrane"/>
    <property type="evidence" value="ECO:0007669"/>
    <property type="project" value="InterPro"/>
</dbReference>
<keyword evidence="4 5" id="KW-0472">Membrane</keyword>
<dbReference type="NCBIfam" id="TIGR00803">
    <property type="entry name" value="nst"/>
    <property type="match status" value="1"/>
</dbReference>
<evidence type="ECO:0000256" key="5">
    <source>
        <dbReference type="SAM" id="Phobius"/>
    </source>
</evidence>
<accession>A0A1X2GYN9</accession>
<evidence type="ECO:0000256" key="4">
    <source>
        <dbReference type="ARBA" id="ARBA00023136"/>
    </source>
</evidence>
<comment type="caution">
    <text evidence="6">The sequence shown here is derived from an EMBL/GenBank/DDBJ whole genome shotgun (WGS) entry which is preliminary data.</text>
</comment>
<dbReference type="Proteomes" id="UP000242146">
    <property type="component" value="Unassembled WGS sequence"/>
</dbReference>
<evidence type="ECO:0000256" key="1">
    <source>
        <dbReference type="ARBA" id="ARBA00004141"/>
    </source>
</evidence>
<protein>
    <recommendedName>
        <fullName evidence="8">Nucleotide-sugar transporter</fullName>
    </recommendedName>
</protein>
<keyword evidence="2 5" id="KW-0812">Transmembrane</keyword>
<dbReference type="AlphaFoldDB" id="A0A1X2GYN9"/>
<gene>
    <name evidence="6" type="ORF">DM01DRAFT_1331272</name>
</gene>
<evidence type="ECO:0000256" key="2">
    <source>
        <dbReference type="ARBA" id="ARBA00022692"/>
    </source>
</evidence>
<feature type="transmembrane region" description="Helical" evidence="5">
    <location>
        <begin position="97"/>
        <end position="113"/>
    </location>
</feature>
<feature type="transmembrane region" description="Helical" evidence="5">
    <location>
        <begin position="163"/>
        <end position="184"/>
    </location>
</feature>
<dbReference type="InterPro" id="IPR037185">
    <property type="entry name" value="EmrE-like"/>
</dbReference>
<dbReference type="GO" id="GO:0015165">
    <property type="term" value="F:pyrimidine nucleotide-sugar transmembrane transporter activity"/>
    <property type="evidence" value="ECO:0007669"/>
    <property type="project" value="InterPro"/>
</dbReference>
<dbReference type="OrthoDB" id="408493at2759"/>
<keyword evidence="7" id="KW-1185">Reference proteome</keyword>
<feature type="transmembrane region" description="Helical" evidence="5">
    <location>
        <begin position="133"/>
        <end position="151"/>
    </location>
</feature>
<dbReference type="STRING" id="101127.A0A1X2GYN9"/>
<evidence type="ECO:0000313" key="7">
    <source>
        <dbReference type="Proteomes" id="UP000242146"/>
    </source>
</evidence>
<dbReference type="Gene3D" id="1.10.3730.20">
    <property type="match status" value="1"/>
</dbReference>
<dbReference type="Pfam" id="PF04142">
    <property type="entry name" value="Nuc_sug_transp"/>
    <property type="match status" value="1"/>
</dbReference>
<dbReference type="SUPFAM" id="SSF103481">
    <property type="entry name" value="Multidrug resistance efflux transporter EmrE"/>
    <property type="match status" value="1"/>
</dbReference>
<feature type="transmembrane region" description="Helical" evidence="5">
    <location>
        <begin position="196"/>
        <end position="217"/>
    </location>
</feature>
<keyword evidence="3 5" id="KW-1133">Transmembrane helix</keyword>
<proteinExistence type="predicted"/>
<evidence type="ECO:0008006" key="8">
    <source>
        <dbReference type="Google" id="ProtNLM"/>
    </source>
</evidence>
<reference evidence="6 7" key="1">
    <citation type="submission" date="2016-07" db="EMBL/GenBank/DDBJ databases">
        <title>Pervasive Adenine N6-methylation of Active Genes in Fungi.</title>
        <authorList>
            <consortium name="DOE Joint Genome Institute"/>
            <person name="Mondo S.J."/>
            <person name="Dannebaum R.O."/>
            <person name="Kuo R.C."/>
            <person name="Labutti K."/>
            <person name="Haridas S."/>
            <person name="Kuo A."/>
            <person name="Salamov A."/>
            <person name="Ahrendt S.R."/>
            <person name="Lipzen A."/>
            <person name="Sullivan W."/>
            <person name="Andreopoulos W.B."/>
            <person name="Clum A."/>
            <person name="Lindquist E."/>
            <person name="Daum C."/>
            <person name="Ramamoorthy G.K."/>
            <person name="Gryganskyi A."/>
            <person name="Culley D."/>
            <person name="Magnuson J.K."/>
            <person name="James T.Y."/>
            <person name="O'Malley M.A."/>
            <person name="Stajich J.E."/>
            <person name="Spatafora J.W."/>
            <person name="Visel A."/>
            <person name="Grigoriev I.V."/>
        </authorList>
    </citation>
    <scope>NUCLEOTIDE SEQUENCE [LARGE SCALE GENOMIC DNA]</scope>
    <source>
        <strain evidence="6 7">NRRL 3301</strain>
    </source>
</reference>
<name>A0A1X2GYN9_9FUNG</name>
<sequence>MVECVKLLVCVHVLWQHASVPNLCVLWKQELRHHLLSTDLLYMLIPASLYAIQNNLLYIALSHLEAATFQVTYQLKILSTAMFSMYLLQRQLVPRQWLALMLLMMGVTLVQWSPLDESASSCDSSSPTSSWTGLIAVLLSCLSSGFAGCSFEKILKKAGPTNLWIRNLQLGLCTLLFAVLALLLNDWSFVWHHGFFYGYHLSTWIVIFNQALGVLLLPWS</sequence>
<organism evidence="6 7">
    <name type="scientific">Hesseltinella vesiculosa</name>
    <dbReference type="NCBI Taxonomy" id="101127"/>
    <lineage>
        <taxon>Eukaryota</taxon>
        <taxon>Fungi</taxon>
        <taxon>Fungi incertae sedis</taxon>
        <taxon>Mucoromycota</taxon>
        <taxon>Mucoromycotina</taxon>
        <taxon>Mucoromycetes</taxon>
        <taxon>Mucorales</taxon>
        <taxon>Cunninghamellaceae</taxon>
        <taxon>Hesseltinella</taxon>
    </lineage>
</organism>
<comment type="subcellular location">
    <subcellularLocation>
        <location evidence="1">Membrane</location>
        <topology evidence="1">Multi-pass membrane protein</topology>
    </subcellularLocation>
</comment>
<dbReference type="PANTHER" id="PTHR10231">
    <property type="entry name" value="NUCLEOTIDE-SUGAR TRANSMEMBRANE TRANSPORTER"/>
    <property type="match status" value="1"/>
</dbReference>
<dbReference type="EMBL" id="MCGT01000001">
    <property type="protein sequence ID" value="ORX63201.1"/>
    <property type="molecule type" value="Genomic_DNA"/>
</dbReference>
<evidence type="ECO:0000313" key="6">
    <source>
        <dbReference type="EMBL" id="ORX63201.1"/>
    </source>
</evidence>